<dbReference type="GO" id="GO:0006189">
    <property type="term" value="P:'de novo' IMP biosynthetic process"/>
    <property type="evidence" value="ECO:0007669"/>
    <property type="project" value="UniProtKB-UniRule"/>
</dbReference>
<dbReference type="PANTHER" id="PTHR11692">
    <property type="entry name" value="BIFUNCTIONAL PURINE BIOSYNTHESIS PROTEIN PURH"/>
    <property type="match status" value="1"/>
</dbReference>
<evidence type="ECO:0000256" key="8">
    <source>
        <dbReference type="ARBA" id="ARBA00050488"/>
    </source>
</evidence>
<dbReference type="PANTHER" id="PTHR11692:SF0">
    <property type="entry name" value="BIFUNCTIONAL PURINE BIOSYNTHESIS PROTEIN ATIC"/>
    <property type="match status" value="1"/>
</dbReference>
<dbReference type="SUPFAM" id="SSF52335">
    <property type="entry name" value="Methylglyoxal synthase-like"/>
    <property type="match status" value="1"/>
</dbReference>
<dbReference type="InterPro" id="IPR016193">
    <property type="entry name" value="Cytidine_deaminase-like"/>
</dbReference>
<dbReference type="Proteomes" id="UP000808349">
    <property type="component" value="Unassembled WGS sequence"/>
</dbReference>
<name>A0A9D7XEC4_9BACT</name>
<dbReference type="GO" id="GO:0004643">
    <property type="term" value="F:phosphoribosylaminoimidazolecarboxamide formyltransferase activity"/>
    <property type="evidence" value="ECO:0007669"/>
    <property type="project" value="UniProtKB-UniRule"/>
</dbReference>
<evidence type="ECO:0000256" key="4">
    <source>
        <dbReference type="ARBA" id="ARBA00022679"/>
    </source>
</evidence>
<dbReference type="Pfam" id="PF01808">
    <property type="entry name" value="AICARFT_IMPCHas"/>
    <property type="match status" value="1"/>
</dbReference>
<feature type="domain" description="MGS-like" evidence="11">
    <location>
        <begin position="1"/>
        <end position="147"/>
    </location>
</feature>
<reference evidence="12 13" key="1">
    <citation type="submission" date="2020-10" db="EMBL/GenBank/DDBJ databases">
        <title>Connecting structure to function with the recovery of over 1000 high-quality activated sludge metagenome-assembled genomes encoding full-length rRNA genes using long-read sequencing.</title>
        <authorList>
            <person name="Singleton C.M."/>
            <person name="Petriglieri F."/>
            <person name="Kristensen J.M."/>
            <person name="Kirkegaard R.H."/>
            <person name="Michaelsen T.Y."/>
            <person name="Andersen M.H."/>
            <person name="Karst S.M."/>
            <person name="Dueholm M.S."/>
            <person name="Nielsen P.H."/>
            <person name="Albertsen M."/>
        </authorList>
    </citation>
    <scope>NUCLEOTIDE SEQUENCE [LARGE SCALE GENOMIC DNA]</scope>
    <source>
        <strain evidence="12">Ribe_18-Q3-R11-54_BAT3C.373</strain>
    </source>
</reference>
<evidence type="ECO:0000256" key="6">
    <source>
        <dbReference type="ARBA" id="ARBA00022801"/>
    </source>
</evidence>
<organism evidence="12 13">
    <name type="scientific">Candidatus Defluviibacterium haderslevense</name>
    <dbReference type="NCBI Taxonomy" id="2981993"/>
    <lineage>
        <taxon>Bacteria</taxon>
        <taxon>Pseudomonadati</taxon>
        <taxon>Bacteroidota</taxon>
        <taxon>Saprospiria</taxon>
        <taxon>Saprospirales</taxon>
        <taxon>Saprospiraceae</taxon>
        <taxon>Candidatus Defluviibacterium</taxon>
    </lineage>
</organism>
<gene>
    <name evidence="10 12" type="primary">purH</name>
    <name evidence="12" type="ORF">IPO85_08175</name>
</gene>
<dbReference type="InterPro" id="IPR024051">
    <property type="entry name" value="AICAR_Tfase_dup_dom_sf"/>
</dbReference>
<evidence type="ECO:0000256" key="2">
    <source>
        <dbReference type="ARBA" id="ARBA00004954"/>
    </source>
</evidence>
<dbReference type="Gene3D" id="3.40.140.20">
    <property type="match status" value="2"/>
</dbReference>
<proteinExistence type="inferred from homology"/>
<comment type="catalytic activity">
    <reaction evidence="8 10">
        <text>(6R)-10-formyltetrahydrofolate + 5-amino-1-(5-phospho-beta-D-ribosyl)imidazole-4-carboxamide = 5-formamido-1-(5-phospho-D-ribosyl)imidazole-4-carboxamide + (6S)-5,6,7,8-tetrahydrofolate</text>
        <dbReference type="Rhea" id="RHEA:22192"/>
        <dbReference type="ChEBI" id="CHEBI:57453"/>
        <dbReference type="ChEBI" id="CHEBI:58467"/>
        <dbReference type="ChEBI" id="CHEBI:58475"/>
        <dbReference type="ChEBI" id="CHEBI:195366"/>
        <dbReference type="EC" id="2.1.2.3"/>
    </reaction>
</comment>
<comment type="pathway">
    <text evidence="1 10">Purine metabolism; IMP biosynthesis via de novo pathway; IMP from 5-formamido-1-(5-phospho-D-ribosyl)imidazole-4-carboxamide: step 1/1.</text>
</comment>
<evidence type="ECO:0000313" key="12">
    <source>
        <dbReference type="EMBL" id="MBK9717476.1"/>
    </source>
</evidence>
<evidence type="ECO:0000256" key="3">
    <source>
        <dbReference type="ARBA" id="ARBA00007667"/>
    </source>
</evidence>
<evidence type="ECO:0000256" key="5">
    <source>
        <dbReference type="ARBA" id="ARBA00022755"/>
    </source>
</evidence>
<evidence type="ECO:0000256" key="7">
    <source>
        <dbReference type="ARBA" id="ARBA00023268"/>
    </source>
</evidence>
<dbReference type="SMART" id="SM00798">
    <property type="entry name" value="AICARFT_IMPCHas"/>
    <property type="match status" value="1"/>
</dbReference>
<keyword evidence="4 10" id="KW-0808">Transferase</keyword>
<keyword evidence="7 10" id="KW-0511">Multifunctional enzyme</keyword>
<sequence>MKAIRINSALISVYNKDGLEPIVRLMHELGIVIYSTGGTQSFIEQLGIPVIGVETITDYPSILGGRVKTLHPKIFGGILAMRTDEHLSQLVHYHIPLIDLVLVDLYPFEETLRNTDDDAEIIEKIDIGGISLIRAAAKNFNDIVVIAAKEMYGDLTTILHNNGISQLAHRKELARQAFRVSSSYDHAIFNYFGGEKNQAPLRYGENPHQKAWFEGDLKEVFDILQGKELSYNNILDVDAALLVMEEFYQGDPCFAVLKHTNVCGLAVRSDLITAWKDALAGDPISAYGGILICNKILDLNTAKEIDGLFYEVLIAPGFAPEAIQLLSAKKNRILLKLIKLPLRKISSRTAINGILHQEMDQMALDMDHIKVVTQLVPTEDQKRDLIFAERIVKHLKSNAITLIKNSQLIGMGCGQTSRIDAAIQAIDKSRKMGFDPTGSVMASEAFFPFPDCVEIAADAGIKAIIQPGGSVNDGKSITRADELQVAMVLSGIRHFKH</sequence>
<dbReference type="FunFam" id="3.40.140.20:FF:000001">
    <property type="entry name" value="Bifunctional purine biosynthesis protein PurH"/>
    <property type="match status" value="1"/>
</dbReference>
<protein>
    <recommendedName>
        <fullName evidence="10">Bifunctional purine biosynthesis protein PurH</fullName>
    </recommendedName>
    <domain>
        <recommendedName>
            <fullName evidence="10">Phosphoribosylaminoimidazolecarboxamide formyltransferase</fullName>
            <ecNumber evidence="10">2.1.2.3</ecNumber>
        </recommendedName>
        <alternativeName>
            <fullName evidence="10">AICAR transformylase</fullName>
        </alternativeName>
    </domain>
    <domain>
        <recommendedName>
            <fullName evidence="10">IMP cyclohydrolase</fullName>
            <ecNumber evidence="10">3.5.4.10</ecNumber>
        </recommendedName>
        <alternativeName>
            <fullName evidence="10">ATIC</fullName>
        </alternativeName>
        <alternativeName>
            <fullName evidence="10">IMP synthase</fullName>
        </alternativeName>
        <alternativeName>
            <fullName evidence="10">Inosinicase</fullName>
        </alternativeName>
    </domain>
</protein>
<keyword evidence="5 10" id="KW-0658">Purine biosynthesis</keyword>
<evidence type="ECO:0000256" key="10">
    <source>
        <dbReference type="HAMAP-Rule" id="MF_00139"/>
    </source>
</evidence>
<dbReference type="Gene3D" id="3.40.50.1380">
    <property type="entry name" value="Methylglyoxal synthase-like domain"/>
    <property type="match status" value="1"/>
</dbReference>
<evidence type="ECO:0000259" key="11">
    <source>
        <dbReference type="PROSITE" id="PS51855"/>
    </source>
</evidence>
<dbReference type="SUPFAM" id="SSF53927">
    <property type="entry name" value="Cytidine deaminase-like"/>
    <property type="match status" value="1"/>
</dbReference>
<dbReference type="CDD" id="cd01421">
    <property type="entry name" value="IMPCH"/>
    <property type="match status" value="1"/>
</dbReference>
<comment type="pathway">
    <text evidence="2 10">Purine metabolism; IMP biosynthesis via de novo pathway; 5-formamido-1-(5-phospho-D-ribosyl)imidazole-4-carboxamide from 5-amino-1-(5-phospho-D-ribosyl)imidazole-4-carboxamide (10-formyl THF route): step 1/1.</text>
</comment>
<dbReference type="EC" id="2.1.2.3" evidence="10"/>
<evidence type="ECO:0000256" key="9">
    <source>
        <dbReference type="ARBA" id="ARBA00050687"/>
    </source>
</evidence>
<dbReference type="GO" id="GO:0005829">
    <property type="term" value="C:cytosol"/>
    <property type="evidence" value="ECO:0007669"/>
    <property type="project" value="TreeGrafter"/>
</dbReference>
<dbReference type="AlphaFoldDB" id="A0A9D7XEC4"/>
<dbReference type="SMART" id="SM00851">
    <property type="entry name" value="MGS"/>
    <property type="match status" value="1"/>
</dbReference>
<accession>A0A9D7XEC4</accession>
<dbReference type="FunFam" id="3.40.50.1380:FF:000001">
    <property type="entry name" value="Bifunctional purine biosynthesis protein PurH"/>
    <property type="match status" value="1"/>
</dbReference>
<dbReference type="EC" id="3.5.4.10" evidence="10"/>
<comment type="domain">
    <text evidence="10">The IMP cyclohydrolase activity resides in the N-terminal region.</text>
</comment>
<evidence type="ECO:0000256" key="1">
    <source>
        <dbReference type="ARBA" id="ARBA00004844"/>
    </source>
</evidence>
<dbReference type="HAMAP" id="MF_00139">
    <property type="entry name" value="PurH"/>
    <property type="match status" value="1"/>
</dbReference>
<comment type="similarity">
    <text evidence="3 10">Belongs to the PurH family.</text>
</comment>
<comment type="caution">
    <text evidence="12">The sequence shown here is derived from an EMBL/GenBank/DDBJ whole genome shotgun (WGS) entry which is preliminary data.</text>
</comment>
<dbReference type="InterPro" id="IPR011607">
    <property type="entry name" value="MGS-like_dom"/>
</dbReference>
<dbReference type="EMBL" id="JADKFW010000004">
    <property type="protein sequence ID" value="MBK9717476.1"/>
    <property type="molecule type" value="Genomic_DNA"/>
</dbReference>
<dbReference type="InterPro" id="IPR036914">
    <property type="entry name" value="MGS-like_dom_sf"/>
</dbReference>
<dbReference type="PROSITE" id="PS51855">
    <property type="entry name" value="MGS"/>
    <property type="match status" value="1"/>
</dbReference>
<dbReference type="GO" id="GO:0003937">
    <property type="term" value="F:IMP cyclohydrolase activity"/>
    <property type="evidence" value="ECO:0007669"/>
    <property type="project" value="UniProtKB-UniRule"/>
</dbReference>
<dbReference type="InterPro" id="IPR002695">
    <property type="entry name" value="PurH-like"/>
</dbReference>
<keyword evidence="6 10" id="KW-0378">Hydrolase</keyword>
<evidence type="ECO:0000313" key="13">
    <source>
        <dbReference type="Proteomes" id="UP000808349"/>
    </source>
</evidence>
<dbReference type="NCBIfam" id="NF002049">
    <property type="entry name" value="PRK00881.1"/>
    <property type="match status" value="1"/>
</dbReference>
<comment type="catalytic activity">
    <reaction evidence="9 10">
        <text>IMP + H2O = 5-formamido-1-(5-phospho-D-ribosyl)imidazole-4-carboxamide</text>
        <dbReference type="Rhea" id="RHEA:18445"/>
        <dbReference type="ChEBI" id="CHEBI:15377"/>
        <dbReference type="ChEBI" id="CHEBI:58053"/>
        <dbReference type="ChEBI" id="CHEBI:58467"/>
        <dbReference type="EC" id="3.5.4.10"/>
    </reaction>
</comment>
<dbReference type="Pfam" id="PF02142">
    <property type="entry name" value="MGS"/>
    <property type="match status" value="1"/>
</dbReference>
<dbReference type="PIRSF" id="PIRSF000414">
    <property type="entry name" value="AICARFT_IMPCHas"/>
    <property type="match status" value="1"/>
</dbReference>